<dbReference type="Proteomes" id="UP000593802">
    <property type="component" value="Chromosome"/>
</dbReference>
<accession>A0A7I8DDE9</accession>
<dbReference type="InterPro" id="IPR038501">
    <property type="entry name" value="Spore_GerAC_C_sf"/>
</dbReference>
<name>A0A7I8DDE9_9BACL</name>
<feature type="domain" description="Spore germination GerAC-like C-terminal" evidence="9">
    <location>
        <begin position="218"/>
        <end position="383"/>
    </location>
</feature>
<evidence type="ECO:0000313" key="11">
    <source>
        <dbReference type="EMBL" id="BCJ87302.1"/>
    </source>
</evidence>
<dbReference type="KEGG" id="eff:skT53_22870"/>
<keyword evidence="5" id="KW-0472">Membrane</keyword>
<dbReference type="EMBL" id="AP023366">
    <property type="protein sequence ID" value="BCJ87302.1"/>
    <property type="molecule type" value="Genomic_DNA"/>
</dbReference>
<dbReference type="GO" id="GO:0016020">
    <property type="term" value="C:membrane"/>
    <property type="evidence" value="ECO:0007669"/>
    <property type="project" value="UniProtKB-SubCell"/>
</dbReference>
<dbReference type="AlphaFoldDB" id="A0A7I8DDE9"/>
<evidence type="ECO:0000259" key="9">
    <source>
        <dbReference type="Pfam" id="PF05504"/>
    </source>
</evidence>
<sequence>MDTTRRKTVLLLFFLSINALLLSGCWDRTEVNDLAIITATGLDLTEDHQLELSVKIYLTSPSAPQQTSGMSDTSGEGAGKSVVRSAAGPTMADAVSKLQQVITRKVFWGQDEVFIFGESLAKEGLAGPMEFLMRHPAPRERANVFVSKGSAKDVLQLEPPIERSVADALRKMAESQTGLNITMKELAQMMAGRAKAAVIPLVEIKPQQENQEAFPFINGAAILKNGKLVGRMNDSATRGIMWLRNEVKRGTVTVSPKNTKGHVSLQLLRSHTELVPHIHGDNWSITVKIETQDDIVENTTDLDLADPKHIEELETELGSDIKHRVNMALAQAQKKMNADIFNFADTFYRKYPKEWNQNKDRWDEIYPNVEVKLETNPKVARPGMTGKSLFKPNQR</sequence>
<evidence type="ECO:0000256" key="8">
    <source>
        <dbReference type="SAM" id="MobiDB-lite"/>
    </source>
</evidence>
<evidence type="ECO:0000256" key="5">
    <source>
        <dbReference type="ARBA" id="ARBA00023136"/>
    </source>
</evidence>
<evidence type="ECO:0000256" key="1">
    <source>
        <dbReference type="ARBA" id="ARBA00004635"/>
    </source>
</evidence>
<dbReference type="NCBIfam" id="TIGR02887">
    <property type="entry name" value="spore_ger_x_C"/>
    <property type="match status" value="1"/>
</dbReference>
<protein>
    <submittedName>
        <fullName evidence="11">Spore germination protein KC</fullName>
    </submittedName>
</protein>
<dbReference type="PANTHER" id="PTHR35789:SF1">
    <property type="entry name" value="SPORE GERMINATION PROTEIN B3"/>
    <property type="match status" value="1"/>
</dbReference>
<keyword evidence="3" id="KW-0309">Germination</keyword>
<evidence type="ECO:0000256" key="7">
    <source>
        <dbReference type="ARBA" id="ARBA00023288"/>
    </source>
</evidence>
<dbReference type="RefSeq" id="WP_200757129.1">
    <property type="nucleotide sequence ID" value="NZ_AP023366.1"/>
</dbReference>
<feature type="region of interest" description="Disordered" evidence="8">
    <location>
        <begin position="62"/>
        <end position="83"/>
    </location>
</feature>
<dbReference type="InterPro" id="IPR057336">
    <property type="entry name" value="GerAC_N"/>
</dbReference>
<comment type="similarity">
    <text evidence="2">Belongs to the GerABKC lipoprotein family.</text>
</comment>
<dbReference type="GO" id="GO:0009847">
    <property type="term" value="P:spore germination"/>
    <property type="evidence" value="ECO:0007669"/>
    <property type="project" value="InterPro"/>
</dbReference>
<dbReference type="InterPro" id="IPR008844">
    <property type="entry name" value="Spore_GerAC-like"/>
</dbReference>
<dbReference type="InterPro" id="IPR046953">
    <property type="entry name" value="Spore_GerAC-like_C"/>
</dbReference>
<dbReference type="Gene3D" id="6.20.190.10">
    <property type="entry name" value="Nutrient germinant receptor protein C, domain 1"/>
    <property type="match status" value="1"/>
</dbReference>
<evidence type="ECO:0000313" key="12">
    <source>
        <dbReference type="Proteomes" id="UP000593802"/>
    </source>
</evidence>
<reference evidence="11 12" key="1">
    <citation type="submission" date="2020-08" db="EMBL/GenBank/DDBJ databases">
        <title>Complete Genome Sequence of Effusibacillus dendaii Strain skT53, Isolated from Farmland soil.</title>
        <authorList>
            <person name="Konishi T."/>
            <person name="Kawasaki H."/>
        </authorList>
    </citation>
    <scope>NUCLEOTIDE SEQUENCE [LARGE SCALE GENOMIC DNA]</scope>
    <source>
        <strain evidence="12">skT53</strain>
    </source>
</reference>
<keyword evidence="12" id="KW-1185">Reference proteome</keyword>
<keyword evidence="7" id="KW-0449">Lipoprotein</keyword>
<evidence type="ECO:0000259" key="10">
    <source>
        <dbReference type="Pfam" id="PF25198"/>
    </source>
</evidence>
<dbReference type="Pfam" id="PF05504">
    <property type="entry name" value="Spore_GerAC"/>
    <property type="match status" value="1"/>
</dbReference>
<evidence type="ECO:0000256" key="4">
    <source>
        <dbReference type="ARBA" id="ARBA00022729"/>
    </source>
</evidence>
<comment type="subcellular location">
    <subcellularLocation>
        <location evidence="1">Membrane</location>
        <topology evidence="1">Lipid-anchor</topology>
    </subcellularLocation>
</comment>
<dbReference type="Pfam" id="PF25198">
    <property type="entry name" value="Spore_GerAC_N"/>
    <property type="match status" value="1"/>
</dbReference>
<keyword evidence="4" id="KW-0732">Signal</keyword>
<dbReference type="PANTHER" id="PTHR35789">
    <property type="entry name" value="SPORE GERMINATION PROTEIN B3"/>
    <property type="match status" value="1"/>
</dbReference>
<dbReference type="PROSITE" id="PS51257">
    <property type="entry name" value="PROKAR_LIPOPROTEIN"/>
    <property type="match status" value="1"/>
</dbReference>
<organism evidence="11 12">
    <name type="scientific">Effusibacillus dendaii</name>
    <dbReference type="NCBI Taxonomy" id="2743772"/>
    <lineage>
        <taxon>Bacteria</taxon>
        <taxon>Bacillati</taxon>
        <taxon>Bacillota</taxon>
        <taxon>Bacilli</taxon>
        <taxon>Bacillales</taxon>
        <taxon>Alicyclobacillaceae</taxon>
        <taxon>Effusibacillus</taxon>
    </lineage>
</organism>
<evidence type="ECO:0000256" key="3">
    <source>
        <dbReference type="ARBA" id="ARBA00022544"/>
    </source>
</evidence>
<proteinExistence type="inferred from homology"/>
<evidence type="ECO:0000256" key="6">
    <source>
        <dbReference type="ARBA" id="ARBA00023139"/>
    </source>
</evidence>
<keyword evidence="6" id="KW-0564">Palmitate</keyword>
<feature type="domain" description="Spore germination protein N-terminal" evidence="10">
    <location>
        <begin position="27"/>
        <end position="204"/>
    </location>
</feature>
<gene>
    <name evidence="11" type="primary">gerKC</name>
    <name evidence="11" type="ORF">skT53_22870</name>
</gene>
<dbReference type="Gene3D" id="3.30.300.210">
    <property type="entry name" value="Nutrient germinant receptor protein C, domain 3"/>
    <property type="match status" value="1"/>
</dbReference>
<evidence type="ECO:0000256" key="2">
    <source>
        <dbReference type="ARBA" id="ARBA00007886"/>
    </source>
</evidence>
<feature type="compositionally biased region" description="Polar residues" evidence="8">
    <location>
        <begin position="62"/>
        <end position="74"/>
    </location>
</feature>